<organism evidence="1 2">
    <name type="scientific">Lysobacter yangpyeongensis</name>
    <dbReference type="NCBI Taxonomy" id="346182"/>
    <lineage>
        <taxon>Bacteria</taxon>
        <taxon>Pseudomonadati</taxon>
        <taxon>Pseudomonadota</taxon>
        <taxon>Gammaproteobacteria</taxon>
        <taxon>Lysobacterales</taxon>
        <taxon>Lysobacteraceae</taxon>
        <taxon>Lysobacter</taxon>
    </lineage>
</organism>
<comment type="caution">
    <text evidence="1">The sequence shown here is derived from an EMBL/GenBank/DDBJ whole genome shotgun (WGS) entry which is preliminary data.</text>
</comment>
<reference evidence="2" key="1">
    <citation type="journal article" date="2019" name="Int. J. Syst. Evol. Microbiol.">
        <title>The Global Catalogue of Microorganisms (GCM) 10K type strain sequencing project: providing services to taxonomists for standard genome sequencing and annotation.</title>
        <authorList>
            <consortium name="The Broad Institute Genomics Platform"/>
            <consortium name="The Broad Institute Genome Sequencing Center for Infectious Disease"/>
            <person name="Wu L."/>
            <person name="Ma J."/>
        </authorList>
    </citation>
    <scope>NUCLEOTIDE SEQUENCE [LARGE SCALE GENOMIC DNA]</scope>
    <source>
        <strain evidence="2">KACC 11407</strain>
    </source>
</reference>
<name>A0ABW0SID9_9GAMM</name>
<dbReference type="EMBL" id="JBHSNM010000001">
    <property type="protein sequence ID" value="MFC5568813.1"/>
    <property type="molecule type" value="Genomic_DNA"/>
</dbReference>
<evidence type="ECO:0000313" key="2">
    <source>
        <dbReference type="Proteomes" id="UP001596036"/>
    </source>
</evidence>
<dbReference type="RefSeq" id="WP_386752498.1">
    <property type="nucleotide sequence ID" value="NZ_JBHSNM010000001.1"/>
</dbReference>
<sequence>MPDRERRQSVAESSATLRARLNEDQKMTLRDLERFGWELRFIRRPPFQDPIPVVIDGDRKSMAVLNADGSLEEGPNLRLRG</sequence>
<accession>A0ABW0SID9</accession>
<keyword evidence="2" id="KW-1185">Reference proteome</keyword>
<dbReference type="Proteomes" id="UP001596036">
    <property type="component" value="Unassembled WGS sequence"/>
</dbReference>
<proteinExistence type="predicted"/>
<evidence type="ECO:0000313" key="1">
    <source>
        <dbReference type="EMBL" id="MFC5568813.1"/>
    </source>
</evidence>
<gene>
    <name evidence="1" type="ORF">ACFPN1_01875</name>
</gene>
<protein>
    <submittedName>
        <fullName evidence="1">Uncharacterized protein</fullName>
    </submittedName>
</protein>